<organism evidence="1 2">
    <name type="scientific">Segatella copri</name>
    <dbReference type="NCBI Taxonomy" id="165179"/>
    <lineage>
        <taxon>Bacteria</taxon>
        <taxon>Pseudomonadati</taxon>
        <taxon>Bacteroidota</taxon>
        <taxon>Bacteroidia</taxon>
        <taxon>Bacteroidales</taxon>
        <taxon>Prevotellaceae</taxon>
        <taxon>Segatella</taxon>
    </lineage>
</organism>
<comment type="caution">
    <text evidence="1">The sequence shown here is derived from an EMBL/GenBank/DDBJ whole genome shotgun (WGS) entry which is preliminary data.</text>
</comment>
<dbReference type="Proteomes" id="UP000284548">
    <property type="component" value="Unassembled WGS sequence"/>
</dbReference>
<dbReference type="EMBL" id="QRKB01000001">
    <property type="protein sequence ID" value="RHH85331.1"/>
    <property type="molecule type" value="Genomic_DNA"/>
</dbReference>
<name>A0A3R6EGY9_9BACT</name>
<protein>
    <submittedName>
        <fullName evidence="1">Uncharacterized protein</fullName>
    </submittedName>
</protein>
<reference evidence="1 2" key="1">
    <citation type="submission" date="2018-08" db="EMBL/GenBank/DDBJ databases">
        <title>A genome reference for cultivated species of the human gut microbiota.</title>
        <authorList>
            <person name="Zou Y."/>
            <person name="Xue W."/>
            <person name="Luo G."/>
        </authorList>
    </citation>
    <scope>NUCLEOTIDE SEQUENCE [LARGE SCALE GENOMIC DNA]</scope>
    <source>
        <strain evidence="1 2">AM16-54</strain>
    </source>
</reference>
<sequence length="75" mass="8445">MNEYCKNLISNGVPSWIVEEAYKFTIEPLKSTEGLVGIDKENSELYRNVIIAAYIEGASATLLKVQRYYGGEEHS</sequence>
<evidence type="ECO:0000313" key="1">
    <source>
        <dbReference type="EMBL" id="RHH85331.1"/>
    </source>
</evidence>
<dbReference type="AlphaFoldDB" id="A0A3R6EGY9"/>
<proteinExistence type="predicted"/>
<accession>A0A3R6EGY9</accession>
<dbReference type="RefSeq" id="WP_118253223.1">
    <property type="nucleotide sequence ID" value="NZ_JAQEAK010000021.1"/>
</dbReference>
<gene>
    <name evidence="1" type="ORF">DW192_00965</name>
</gene>
<evidence type="ECO:0000313" key="2">
    <source>
        <dbReference type="Proteomes" id="UP000284548"/>
    </source>
</evidence>